<sequence>MATDLTRVVGHELPPKPVSWNKRDLLTYAAGVGAKADDLNIVYELNPSFAALPTYPVVLPFKGDSQELNNFAETMVGRPIPSMPRLNPDRVVHGFQSIEIIKDIPLVSGPGWTWTTKYVGIAENKTGIVLTAENTLLDPSGTPYAKLYSTSFNLGAKARGSPFAKTSATPPQGKPIPKDRPADYTFADKITPEQALIYRLSGDYNGLHIDPAIGQGAGFGGVVLHGLGTFGFSARALIKVVGGGDPKTLRLFGARFTSPVKPGDEIETQAWEVGKGPDGTVELAFQTKNLTSGKLAMGGGIAYVKKAAVKSRL</sequence>
<organism evidence="4 5">
    <name type="scientific">Mycena chlorophos</name>
    <name type="common">Agaric fungus</name>
    <name type="synonym">Agaricus chlorophos</name>
    <dbReference type="NCBI Taxonomy" id="658473"/>
    <lineage>
        <taxon>Eukaryota</taxon>
        <taxon>Fungi</taxon>
        <taxon>Dikarya</taxon>
        <taxon>Basidiomycota</taxon>
        <taxon>Agaricomycotina</taxon>
        <taxon>Agaricomycetes</taxon>
        <taxon>Agaricomycetidae</taxon>
        <taxon>Agaricales</taxon>
        <taxon>Marasmiineae</taxon>
        <taxon>Mycenaceae</taxon>
        <taxon>Mycena</taxon>
    </lineage>
</organism>
<dbReference type="EMBL" id="JACAZE010000011">
    <property type="protein sequence ID" value="KAF7304410.1"/>
    <property type="molecule type" value="Genomic_DNA"/>
</dbReference>
<dbReference type="InterPro" id="IPR054357">
    <property type="entry name" value="MFE-2_N"/>
</dbReference>
<dbReference type="OrthoDB" id="60204at2759"/>
<feature type="domain" description="Peroxisomal multifunctional enzyme type 2-like N-terminal" evidence="3">
    <location>
        <begin position="20"/>
        <end position="152"/>
    </location>
</feature>
<dbReference type="InterPro" id="IPR002539">
    <property type="entry name" value="MaoC-like_dom"/>
</dbReference>
<dbReference type="GO" id="GO:0003857">
    <property type="term" value="F:(3S)-3-hydroxyacyl-CoA dehydrogenase (NAD+) activity"/>
    <property type="evidence" value="ECO:0007669"/>
    <property type="project" value="TreeGrafter"/>
</dbReference>
<name>A0A8H6SSR3_MYCCL</name>
<protein>
    <submittedName>
        <fullName evidence="4">Peroxisomal dehydratase</fullName>
    </submittedName>
</protein>
<evidence type="ECO:0000256" key="1">
    <source>
        <dbReference type="SAM" id="MobiDB-lite"/>
    </source>
</evidence>
<feature type="region of interest" description="Disordered" evidence="1">
    <location>
        <begin position="160"/>
        <end position="180"/>
    </location>
</feature>
<dbReference type="AlphaFoldDB" id="A0A8H6SSR3"/>
<dbReference type="Proteomes" id="UP000613580">
    <property type="component" value="Unassembled WGS sequence"/>
</dbReference>
<dbReference type="GO" id="GO:0004300">
    <property type="term" value="F:enoyl-CoA hydratase activity"/>
    <property type="evidence" value="ECO:0007669"/>
    <property type="project" value="TreeGrafter"/>
</dbReference>
<feature type="domain" description="MaoC-like" evidence="2">
    <location>
        <begin position="182"/>
        <end position="277"/>
    </location>
</feature>
<keyword evidence="5" id="KW-1185">Reference proteome</keyword>
<dbReference type="GO" id="GO:0044594">
    <property type="term" value="F:17-beta-hydroxysteroid dehydrogenase (NAD+) activity"/>
    <property type="evidence" value="ECO:0007669"/>
    <property type="project" value="TreeGrafter"/>
</dbReference>
<dbReference type="Pfam" id="PF22622">
    <property type="entry name" value="MFE-2_hydrat-2_N"/>
    <property type="match status" value="1"/>
</dbReference>
<dbReference type="SUPFAM" id="SSF54637">
    <property type="entry name" value="Thioesterase/thiol ester dehydrase-isomerase"/>
    <property type="match status" value="2"/>
</dbReference>
<dbReference type="Pfam" id="PF01575">
    <property type="entry name" value="MaoC_dehydratas"/>
    <property type="match status" value="1"/>
</dbReference>
<dbReference type="PANTHER" id="PTHR13078:SF57">
    <property type="entry name" value="DEHYDRATASE, PUTATIVE (AFU_ORTHOLOGUE AFUA_5G00640)-RELATED"/>
    <property type="match status" value="1"/>
</dbReference>
<evidence type="ECO:0000313" key="5">
    <source>
        <dbReference type="Proteomes" id="UP000613580"/>
    </source>
</evidence>
<dbReference type="InterPro" id="IPR029069">
    <property type="entry name" value="HotDog_dom_sf"/>
</dbReference>
<reference evidence="4" key="1">
    <citation type="submission" date="2020-05" db="EMBL/GenBank/DDBJ databases">
        <title>Mycena genomes resolve the evolution of fungal bioluminescence.</title>
        <authorList>
            <person name="Tsai I.J."/>
        </authorList>
    </citation>
    <scope>NUCLEOTIDE SEQUENCE</scope>
    <source>
        <strain evidence="4">110903Hualien_Pintung</strain>
    </source>
</reference>
<dbReference type="GO" id="GO:0005777">
    <property type="term" value="C:peroxisome"/>
    <property type="evidence" value="ECO:0007669"/>
    <property type="project" value="TreeGrafter"/>
</dbReference>
<accession>A0A8H6SSR3</accession>
<dbReference type="Gene3D" id="3.10.129.10">
    <property type="entry name" value="Hotdog Thioesterase"/>
    <property type="match status" value="2"/>
</dbReference>
<comment type="caution">
    <text evidence="4">The sequence shown here is derived from an EMBL/GenBank/DDBJ whole genome shotgun (WGS) entry which is preliminary data.</text>
</comment>
<evidence type="ECO:0000313" key="4">
    <source>
        <dbReference type="EMBL" id="KAF7304410.1"/>
    </source>
</evidence>
<proteinExistence type="predicted"/>
<dbReference type="GO" id="GO:0006635">
    <property type="term" value="P:fatty acid beta-oxidation"/>
    <property type="evidence" value="ECO:0007669"/>
    <property type="project" value="TreeGrafter"/>
</dbReference>
<evidence type="ECO:0000259" key="3">
    <source>
        <dbReference type="Pfam" id="PF22622"/>
    </source>
</evidence>
<dbReference type="PANTHER" id="PTHR13078">
    <property type="entry name" value="PEROXISOMAL MULTIFUNCTIONAL ENZYME TYPE 2-RELATED"/>
    <property type="match status" value="1"/>
</dbReference>
<evidence type="ECO:0000259" key="2">
    <source>
        <dbReference type="Pfam" id="PF01575"/>
    </source>
</evidence>
<gene>
    <name evidence="4" type="ORF">HMN09_00843100</name>
</gene>